<dbReference type="GO" id="GO:0009089">
    <property type="term" value="P:lysine biosynthetic process via diaminopimelate"/>
    <property type="evidence" value="ECO:0007669"/>
    <property type="project" value="UniProtKB-UniRule"/>
</dbReference>
<keyword evidence="10 15" id="KW-0220">Diaminopimelate biosynthesis</keyword>
<gene>
    <name evidence="15" type="primary">dapE</name>
    <name evidence="17" type="ORF">CHUV0807_1010</name>
</gene>
<dbReference type="NCBIfam" id="TIGR01246">
    <property type="entry name" value="dapE_proteo"/>
    <property type="match status" value="1"/>
</dbReference>
<dbReference type="SUPFAM" id="SSF53187">
    <property type="entry name" value="Zn-dependent exopeptidases"/>
    <property type="match status" value="1"/>
</dbReference>
<feature type="domain" description="Peptidase M20 dimerisation" evidence="16">
    <location>
        <begin position="174"/>
        <end position="279"/>
    </location>
</feature>
<dbReference type="Pfam" id="PF07687">
    <property type="entry name" value="M20_dimer"/>
    <property type="match status" value="1"/>
</dbReference>
<evidence type="ECO:0000259" key="16">
    <source>
        <dbReference type="Pfam" id="PF07687"/>
    </source>
</evidence>
<evidence type="ECO:0000256" key="2">
    <source>
        <dbReference type="ARBA" id="ARBA00006746"/>
    </source>
</evidence>
<comment type="cofactor">
    <cofactor evidence="15">
        <name>Zn(2+)</name>
        <dbReference type="ChEBI" id="CHEBI:29105"/>
    </cofactor>
    <cofactor evidence="15">
        <name>Co(2+)</name>
        <dbReference type="ChEBI" id="CHEBI:48828"/>
    </cofactor>
    <text evidence="15">Binds 2 Zn(2+) or Co(2+) ions per subunit.</text>
</comment>
<dbReference type="PANTHER" id="PTHR43808">
    <property type="entry name" value="ACETYLORNITHINE DEACETYLASE"/>
    <property type="match status" value="1"/>
</dbReference>
<dbReference type="SUPFAM" id="SSF55031">
    <property type="entry name" value="Bacterial exopeptidase dimerisation domain"/>
    <property type="match status" value="1"/>
</dbReference>
<feature type="active site" evidence="15">
    <location>
        <position position="68"/>
    </location>
</feature>
<evidence type="ECO:0000256" key="12">
    <source>
        <dbReference type="ARBA" id="ARBA00023285"/>
    </source>
</evidence>
<dbReference type="PROSITE" id="PS00759">
    <property type="entry name" value="ARGE_DAPE_CPG2_2"/>
    <property type="match status" value="1"/>
</dbReference>
<name>A0A1C3H3N3_9GAMM</name>
<dbReference type="Pfam" id="PF01546">
    <property type="entry name" value="Peptidase_M20"/>
    <property type="match status" value="1"/>
</dbReference>
<evidence type="ECO:0000256" key="5">
    <source>
        <dbReference type="ARBA" id="ARBA00022391"/>
    </source>
</evidence>
<dbReference type="EMBL" id="FKLO01000038">
    <property type="protein sequence ID" value="SAM62394.1"/>
    <property type="molecule type" value="Genomic_DNA"/>
</dbReference>
<dbReference type="Gene3D" id="3.40.630.10">
    <property type="entry name" value="Zn peptidases"/>
    <property type="match status" value="1"/>
</dbReference>
<evidence type="ECO:0000256" key="15">
    <source>
        <dbReference type="HAMAP-Rule" id="MF_01690"/>
    </source>
</evidence>
<feature type="binding site" evidence="15">
    <location>
        <position position="160"/>
    </location>
    <ligand>
        <name>Zn(2+)</name>
        <dbReference type="ChEBI" id="CHEBI:29105"/>
        <label>1</label>
    </ligand>
</feature>
<evidence type="ECO:0000256" key="1">
    <source>
        <dbReference type="ARBA" id="ARBA00005130"/>
    </source>
</evidence>
<dbReference type="GO" id="GO:0008777">
    <property type="term" value="F:acetylornithine deacetylase activity"/>
    <property type="evidence" value="ECO:0007669"/>
    <property type="project" value="TreeGrafter"/>
</dbReference>
<protein>
    <recommendedName>
        <fullName evidence="5 15">Succinyl-diaminopimelate desuccinylase</fullName>
        <shortName evidence="15">SDAP desuccinylase</shortName>
        <ecNumber evidence="4 15">3.5.1.18</ecNumber>
    </recommendedName>
    <alternativeName>
        <fullName evidence="13 15">N-succinyl-LL-2,6-diaminoheptanedioate amidohydrolase</fullName>
    </alternativeName>
</protein>
<dbReference type="GO" id="GO:0006526">
    <property type="term" value="P:L-arginine biosynthetic process"/>
    <property type="evidence" value="ECO:0007669"/>
    <property type="project" value="TreeGrafter"/>
</dbReference>
<dbReference type="RefSeq" id="WP_079540170.1">
    <property type="nucleotide sequence ID" value="NZ_FKLO01000038.1"/>
</dbReference>
<evidence type="ECO:0000313" key="18">
    <source>
        <dbReference type="Proteomes" id="UP000190837"/>
    </source>
</evidence>
<evidence type="ECO:0000256" key="3">
    <source>
        <dbReference type="ARBA" id="ARBA00011738"/>
    </source>
</evidence>
<comment type="catalytic activity">
    <reaction evidence="14 15">
        <text>N-succinyl-(2S,6S)-2,6-diaminopimelate + H2O = (2S,6S)-2,6-diaminopimelate + succinate</text>
        <dbReference type="Rhea" id="RHEA:22608"/>
        <dbReference type="ChEBI" id="CHEBI:15377"/>
        <dbReference type="ChEBI" id="CHEBI:30031"/>
        <dbReference type="ChEBI" id="CHEBI:57609"/>
        <dbReference type="ChEBI" id="CHEBI:58087"/>
        <dbReference type="EC" id="3.5.1.18"/>
    </reaction>
</comment>
<comment type="subunit">
    <text evidence="3 15">Homodimer.</text>
</comment>
<evidence type="ECO:0000313" key="17">
    <source>
        <dbReference type="EMBL" id="SAM62394.1"/>
    </source>
</evidence>
<evidence type="ECO:0000256" key="7">
    <source>
        <dbReference type="ARBA" id="ARBA00022723"/>
    </source>
</evidence>
<organism evidence="17 18">
    <name type="scientific">Cardiobacterium hominis</name>
    <dbReference type="NCBI Taxonomy" id="2718"/>
    <lineage>
        <taxon>Bacteria</taxon>
        <taxon>Pseudomonadati</taxon>
        <taxon>Pseudomonadota</taxon>
        <taxon>Gammaproteobacteria</taxon>
        <taxon>Cardiobacteriales</taxon>
        <taxon>Cardiobacteriaceae</taxon>
        <taxon>Cardiobacterium</taxon>
    </lineage>
</organism>
<evidence type="ECO:0000256" key="11">
    <source>
        <dbReference type="ARBA" id="ARBA00023154"/>
    </source>
</evidence>
<dbReference type="CDD" id="cd03891">
    <property type="entry name" value="M20_DapE_proteobac"/>
    <property type="match status" value="1"/>
</dbReference>
<evidence type="ECO:0000256" key="9">
    <source>
        <dbReference type="ARBA" id="ARBA00022833"/>
    </source>
</evidence>
<dbReference type="EC" id="3.5.1.18" evidence="4 15"/>
<feature type="binding site" evidence="15">
    <location>
        <position position="99"/>
    </location>
    <ligand>
        <name>Zn(2+)</name>
        <dbReference type="ChEBI" id="CHEBI:29105"/>
        <label>1</label>
    </ligand>
</feature>
<feature type="binding site" evidence="15">
    <location>
        <position position="99"/>
    </location>
    <ligand>
        <name>Zn(2+)</name>
        <dbReference type="ChEBI" id="CHEBI:29105"/>
        <label>2</label>
    </ligand>
</feature>
<dbReference type="Proteomes" id="UP000190837">
    <property type="component" value="Unassembled WGS sequence"/>
</dbReference>
<dbReference type="InterPro" id="IPR005941">
    <property type="entry name" value="DapE_proteobac"/>
</dbReference>
<proteinExistence type="inferred from homology"/>
<comment type="function">
    <text evidence="15">Catalyzes the hydrolysis of N-succinyl-L,L-diaminopimelic acid (SDAP), forming succinate and LL-2,6-diaminopimelate (DAP), an intermediate involved in the bacterial biosynthesis of lysine and meso-diaminopimelic acid, an essential component of bacterial cell walls.</text>
</comment>
<keyword evidence="11 15" id="KW-0457">Lysine biosynthesis</keyword>
<dbReference type="PANTHER" id="PTHR43808:SF31">
    <property type="entry name" value="N-ACETYL-L-CITRULLINE DEACETYLASE"/>
    <property type="match status" value="1"/>
</dbReference>
<dbReference type="GO" id="GO:0050897">
    <property type="term" value="F:cobalt ion binding"/>
    <property type="evidence" value="ECO:0007669"/>
    <property type="project" value="UniProtKB-UniRule"/>
</dbReference>
<dbReference type="UniPathway" id="UPA00034">
    <property type="reaction ID" value="UER00021"/>
</dbReference>
<dbReference type="Gene3D" id="3.30.70.360">
    <property type="match status" value="1"/>
</dbReference>
<comment type="pathway">
    <text evidence="1 15">Amino-acid biosynthesis; L-lysine biosynthesis via DAP pathway; LL-2,6-diaminopimelate from (S)-tetrahydrodipicolinate (succinylase route): step 3/3.</text>
</comment>
<evidence type="ECO:0000256" key="8">
    <source>
        <dbReference type="ARBA" id="ARBA00022801"/>
    </source>
</evidence>
<evidence type="ECO:0000256" key="6">
    <source>
        <dbReference type="ARBA" id="ARBA00022605"/>
    </source>
</evidence>
<dbReference type="AlphaFoldDB" id="A0A1C3H3N3"/>
<feature type="binding site" evidence="15">
    <location>
        <position position="132"/>
    </location>
    <ligand>
        <name>Zn(2+)</name>
        <dbReference type="ChEBI" id="CHEBI:29105"/>
        <label>2</label>
    </ligand>
</feature>
<keyword evidence="9 15" id="KW-0862">Zinc</keyword>
<sequence length="382" mass="40461">MNPTLDLLQALIRRPSITPDDAGCQALIAARLHAAGFTIRHLRLGDTDNLWATHGSGAPLVAFAGHTDVVPPGDLAAWTSPPFEPTLRDGRLYGRGAADMKAGVAAMTVALERLAATPHPGTLALLLTSDEEGDGTHGSKAVLAQLAQEGVHIDYSLVGEPSTTARLGDRARHGRRGSLHLHLTLHGKQGHVAYPANVRNPIHALGAVIARLAATRWDDGNAHFPPTSFQVSNLAAGSGAENVVPATASCKANWRYNTEHNQASLQAQATALIEETLQESDIRAEYQWKLSGEPFLTENAALISALRAAVATHTGETLQLDTGGGTSDARFLAQYGAATIEFGPDSATLHQIDEHVAVADLAPLAAIYEDTVRNLWRECPTS</sequence>
<evidence type="ECO:0000256" key="13">
    <source>
        <dbReference type="ARBA" id="ARBA00031891"/>
    </source>
</evidence>
<evidence type="ECO:0000256" key="4">
    <source>
        <dbReference type="ARBA" id="ARBA00011921"/>
    </source>
</evidence>
<feature type="binding site" evidence="15">
    <location>
        <position position="66"/>
    </location>
    <ligand>
        <name>Zn(2+)</name>
        <dbReference type="ChEBI" id="CHEBI:29105"/>
        <label>1</label>
    </ligand>
</feature>
<dbReference type="InterPro" id="IPR001261">
    <property type="entry name" value="ArgE/DapE_CS"/>
</dbReference>
<accession>A0A1C3H3N3</accession>
<feature type="binding site" evidence="15">
    <location>
        <position position="350"/>
    </location>
    <ligand>
        <name>Zn(2+)</name>
        <dbReference type="ChEBI" id="CHEBI:29105"/>
        <label>2</label>
    </ligand>
</feature>
<evidence type="ECO:0000256" key="10">
    <source>
        <dbReference type="ARBA" id="ARBA00022915"/>
    </source>
</evidence>
<dbReference type="InterPro" id="IPR050072">
    <property type="entry name" value="Peptidase_M20A"/>
</dbReference>
<keyword evidence="6 15" id="KW-0028">Amino-acid biosynthesis</keyword>
<dbReference type="NCBIfam" id="NF009557">
    <property type="entry name" value="PRK13009.1"/>
    <property type="match status" value="1"/>
</dbReference>
<dbReference type="GO" id="GO:0019877">
    <property type="term" value="P:diaminopimelate biosynthetic process"/>
    <property type="evidence" value="ECO:0007669"/>
    <property type="project" value="UniProtKB-UniRule"/>
</dbReference>
<evidence type="ECO:0000256" key="14">
    <source>
        <dbReference type="ARBA" id="ARBA00051301"/>
    </source>
</evidence>
<dbReference type="InterPro" id="IPR036264">
    <property type="entry name" value="Bact_exopeptidase_dim_dom"/>
</dbReference>
<dbReference type="InterPro" id="IPR002933">
    <property type="entry name" value="Peptidase_M20"/>
</dbReference>
<dbReference type="Gene3D" id="1.10.150.900">
    <property type="match status" value="1"/>
</dbReference>
<dbReference type="GO" id="GO:0009014">
    <property type="term" value="F:succinyl-diaminopimelate desuccinylase activity"/>
    <property type="evidence" value="ECO:0007669"/>
    <property type="project" value="UniProtKB-UniRule"/>
</dbReference>
<dbReference type="GO" id="GO:0008270">
    <property type="term" value="F:zinc ion binding"/>
    <property type="evidence" value="ECO:0007669"/>
    <property type="project" value="UniProtKB-UniRule"/>
</dbReference>
<keyword evidence="8 15" id="KW-0378">Hydrolase</keyword>
<reference evidence="18" key="1">
    <citation type="submission" date="2016-04" db="EMBL/GenBank/DDBJ databases">
        <authorList>
            <person name="Tagini F."/>
        </authorList>
    </citation>
    <scope>NUCLEOTIDE SEQUENCE [LARGE SCALE GENOMIC DNA]</scope>
    <source>
        <strain evidence="18">CHUV0807</strain>
    </source>
</reference>
<keyword evidence="12 15" id="KW-0170">Cobalt</keyword>
<dbReference type="HAMAP" id="MF_01690">
    <property type="entry name" value="DapE"/>
    <property type="match status" value="1"/>
</dbReference>
<dbReference type="PROSITE" id="PS00758">
    <property type="entry name" value="ARGE_DAPE_CPG2_1"/>
    <property type="match status" value="1"/>
</dbReference>
<feature type="active site" description="Proton acceptor" evidence="15">
    <location>
        <position position="131"/>
    </location>
</feature>
<dbReference type="InterPro" id="IPR011650">
    <property type="entry name" value="Peptidase_M20_dimer"/>
</dbReference>
<keyword evidence="7 15" id="KW-0479">Metal-binding</keyword>
<comment type="similarity">
    <text evidence="2 15">Belongs to the peptidase M20A family. DapE subfamily.</text>
</comment>